<dbReference type="EMBL" id="JAJGWQ010000006">
    <property type="protein sequence ID" value="MEB3783385.1"/>
    <property type="molecule type" value="Genomic_DNA"/>
</dbReference>
<evidence type="ECO:0000313" key="1">
    <source>
        <dbReference type="EMBL" id="MEB3783385.1"/>
    </source>
</evidence>
<proteinExistence type="predicted"/>
<evidence type="ECO:0000313" key="2">
    <source>
        <dbReference type="Proteomes" id="UP001336015"/>
    </source>
</evidence>
<dbReference type="Proteomes" id="UP001336015">
    <property type="component" value="Unassembled WGS sequence"/>
</dbReference>
<comment type="caution">
    <text evidence="1">The sequence shown here is derived from an EMBL/GenBank/DDBJ whole genome shotgun (WGS) entry which is preliminary data.</text>
</comment>
<organism evidence="1 2">
    <name type="scientific">Pseudomonas paracarnis</name>
    <dbReference type="NCBI Taxonomy" id="2750625"/>
    <lineage>
        <taxon>Bacteria</taxon>
        <taxon>Pseudomonadati</taxon>
        <taxon>Pseudomonadota</taxon>
        <taxon>Gammaproteobacteria</taxon>
        <taxon>Pseudomonadales</taxon>
        <taxon>Pseudomonadaceae</taxon>
        <taxon>Pseudomonas</taxon>
    </lineage>
</organism>
<sequence length="94" mass="9461">MSLSKADWLELAAVELVPGLFPPSAFCSLVAVGLTGAGGTLVDGPGDTDAGDGTLIDGVGDTGAVGRVAPPNGNRRPKKEIPRLLRTFGAWSAS</sequence>
<protein>
    <recommendedName>
        <fullName evidence="3">Secreted protein</fullName>
    </recommendedName>
</protein>
<evidence type="ECO:0008006" key="3">
    <source>
        <dbReference type="Google" id="ProtNLM"/>
    </source>
</evidence>
<dbReference type="GeneID" id="99638217"/>
<gene>
    <name evidence="1" type="ORF">LLW09_12535</name>
</gene>
<name>A0ABU6BU56_9PSED</name>
<dbReference type="RefSeq" id="WP_177480889.1">
    <property type="nucleotide sequence ID" value="NZ_CAJFCM010000001.1"/>
</dbReference>
<keyword evidence="2" id="KW-1185">Reference proteome</keyword>
<reference evidence="1 2" key="1">
    <citation type="journal article" date="2023" name="Int J Dairy Technol">
        <title>Genome based analysis of Pseudomonas paracarnis RQ057, a strain responsible for blue discoloration spoilage in processed cheese.</title>
        <authorList>
            <person name="Rodrigues Rd.S."/>
            <person name="Machado S.G."/>
            <person name="de Carvalho A.F."/>
            <person name="Nero L.A."/>
        </authorList>
    </citation>
    <scope>NUCLEOTIDE SEQUENCE [LARGE SCALE GENOMIC DNA]</scope>
    <source>
        <strain evidence="1 2">RQ057</strain>
    </source>
</reference>
<accession>A0ABU6BU56</accession>